<keyword evidence="2" id="KW-1185">Reference proteome</keyword>
<evidence type="ECO:0000313" key="2">
    <source>
        <dbReference type="Proteomes" id="UP000271889"/>
    </source>
</evidence>
<gene>
    <name evidence="1" type="ORF">CGOC_LOCUS12020</name>
</gene>
<dbReference type="Proteomes" id="UP000271889">
    <property type="component" value="Unassembled WGS sequence"/>
</dbReference>
<evidence type="ECO:0000313" key="1">
    <source>
        <dbReference type="EMBL" id="VDN32088.1"/>
    </source>
</evidence>
<accession>A0A3P7N9H7</accession>
<proteinExistence type="predicted"/>
<reference evidence="1 2" key="1">
    <citation type="submission" date="2018-11" db="EMBL/GenBank/DDBJ databases">
        <authorList>
            <consortium name="Pathogen Informatics"/>
        </authorList>
    </citation>
    <scope>NUCLEOTIDE SEQUENCE [LARGE SCALE GENOMIC DNA]</scope>
</reference>
<dbReference type="EMBL" id="UYRV01120087">
    <property type="protein sequence ID" value="VDN32088.1"/>
    <property type="molecule type" value="Genomic_DNA"/>
</dbReference>
<dbReference type="OrthoDB" id="10255632at2759"/>
<organism evidence="1 2">
    <name type="scientific">Cylicostephanus goldi</name>
    <name type="common">Nematode worm</name>
    <dbReference type="NCBI Taxonomy" id="71465"/>
    <lineage>
        <taxon>Eukaryota</taxon>
        <taxon>Metazoa</taxon>
        <taxon>Ecdysozoa</taxon>
        <taxon>Nematoda</taxon>
        <taxon>Chromadorea</taxon>
        <taxon>Rhabditida</taxon>
        <taxon>Rhabditina</taxon>
        <taxon>Rhabditomorpha</taxon>
        <taxon>Strongyloidea</taxon>
        <taxon>Strongylidae</taxon>
        <taxon>Cylicostephanus</taxon>
    </lineage>
</organism>
<protein>
    <submittedName>
        <fullName evidence="1">Uncharacterized protein</fullName>
    </submittedName>
</protein>
<dbReference type="AlphaFoldDB" id="A0A3P7N9H7"/>
<sequence>MAEMALAFEKAKPPKKNGVDDHLVDQLLFTTEITKAYVDFNRDQRSRPASSKTILTMTEKANSDERPTFPVFETQAFANWIASHVPKVAAFKLDGVELLDTLYCLQKAVFKAESVMKNRLPAIQKEQLPLELSKIVSDPLDFLKACSSFAECSDMRREYAIELLNVGMVRDAVANSQLGLWCAVKLGVLFR</sequence>
<name>A0A3P7N9H7_CYLGO</name>